<dbReference type="GO" id="GO:0016020">
    <property type="term" value="C:membrane"/>
    <property type="evidence" value="ECO:0007669"/>
    <property type="project" value="UniProtKB-SubCell"/>
</dbReference>
<feature type="transmembrane region" description="Helical" evidence="6">
    <location>
        <begin position="173"/>
        <end position="191"/>
    </location>
</feature>
<evidence type="ECO:0000259" key="7">
    <source>
        <dbReference type="Pfam" id="PF08510"/>
    </source>
</evidence>
<keyword evidence="2 6" id="KW-0812">Transmembrane</keyword>
<feature type="domain" description="PIG-P" evidence="7">
    <location>
        <begin position="47"/>
        <end position="127"/>
    </location>
</feature>
<dbReference type="EMBL" id="CM031837">
    <property type="protein sequence ID" value="KAG6680060.1"/>
    <property type="molecule type" value="Genomic_DNA"/>
</dbReference>
<dbReference type="PANTHER" id="PTHR47681">
    <property type="entry name" value="PHOSPHATIDYLINOSITOL N-ACETYLGLUCOSAMINYLTRANSFERASE SUBUNIT P-RELATED"/>
    <property type="match status" value="1"/>
</dbReference>
<evidence type="ECO:0000256" key="6">
    <source>
        <dbReference type="SAM" id="Phobius"/>
    </source>
</evidence>
<dbReference type="Pfam" id="PF08510">
    <property type="entry name" value="PIG-P"/>
    <property type="match status" value="1"/>
</dbReference>
<feature type="transmembrane region" description="Helical" evidence="6">
    <location>
        <begin position="49"/>
        <end position="71"/>
    </location>
</feature>
<accession>A0A922AG95</accession>
<feature type="compositionally biased region" description="Polar residues" evidence="5">
    <location>
        <begin position="1"/>
        <end position="10"/>
    </location>
</feature>
<evidence type="ECO:0000256" key="3">
    <source>
        <dbReference type="ARBA" id="ARBA00022989"/>
    </source>
</evidence>
<feature type="compositionally biased region" description="Basic residues" evidence="5">
    <location>
        <begin position="11"/>
        <end position="22"/>
    </location>
</feature>
<evidence type="ECO:0000256" key="2">
    <source>
        <dbReference type="ARBA" id="ARBA00022692"/>
    </source>
</evidence>
<reference evidence="8" key="1">
    <citation type="submission" date="2021-01" db="EMBL/GenBank/DDBJ databases">
        <authorList>
            <person name="Lovell J.T."/>
            <person name="Bentley N."/>
            <person name="Bhattarai G."/>
            <person name="Jenkins J.W."/>
            <person name="Sreedasyam A."/>
            <person name="Alarcon Y."/>
            <person name="Bock C."/>
            <person name="Boston L."/>
            <person name="Carlson J."/>
            <person name="Cervantes K."/>
            <person name="Clermont K."/>
            <person name="Krom N."/>
            <person name="Kubenka K."/>
            <person name="Mamidi S."/>
            <person name="Mattison C."/>
            <person name="Monteros M."/>
            <person name="Pisani C."/>
            <person name="Plott C."/>
            <person name="Rajasekar S."/>
            <person name="Rhein H.S."/>
            <person name="Rohla C."/>
            <person name="Song M."/>
            <person name="Hilaire R.S."/>
            <person name="Shu S."/>
            <person name="Wells L."/>
            <person name="Wang X."/>
            <person name="Webber J."/>
            <person name="Heerema R.J."/>
            <person name="Klein P."/>
            <person name="Conner P."/>
            <person name="Grauke L."/>
            <person name="Grimwood J."/>
            <person name="Schmutz J."/>
            <person name="Randall J.J."/>
        </authorList>
    </citation>
    <scope>NUCLEOTIDE SEQUENCE</scope>
    <source>
        <tissue evidence="8">Leaf</tissue>
    </source>
</reference>
<gene>
    <name evidence="8" type="ORF">I3842_13G020800</name>
</gene>
<evidence type="ECO:0000256" key="4">
    <source>
        <dbReference type="ARBA" id="ARBA00023136"/>
    </source>
</evidence>
<evidence type="ECO:0000313" key="8">
    <source>
        <dbReference type="EMBL" id="KAG6680060.1"/>
    </source>
</evidence>
<protein>
    <recommendedName>
        <fullName evidence="7">PIG-P domain-containing protein</fullName>
    </recommendedName>
</protein>
<comment type="subcellular location">
    <subcellularLocation>
        <location evidence="1">Membrane</location>
        <topology evidence="1">Multi-pass membrane protein</topology>
    </subcellularLocation>
</comment>
<evidence type="ECO:0000313" key="9">
    <source>
        <dbReference type="Proteomes" id="UP000811246"/>
    </source>
</evidence>
<feature type="transmembrane region" description="Helical" evidence="6">
    <location>
        <begin position="91"/>
        <end position="111"/>
    </location>
</feature>
<evidence type="ECO:0000256" key="1">
    <source>
        <dbReference type="ARBA" id="ARBA00004141"/>
    </source>
</evidence>
<sequence>MEDPHSVSSPRRTHSPSKKRRVTVSSLDADEKVPGFGVSGEHGPKPSEVYGFVGSITTVVATVIFLAWAYVPEAWLHYIGIFYYPSRYWALAGPVYVMMTIVLALGSYVGFNFMSTPYPTSLNTMFGKPQLAFIISNIFEDLLRFRKFGLCFQSIPLTFILLLYEYYEGNNRIVLALFASIYFNFSFLSFWKCVSFQVCVNLLPLLQMNSVENHRAFLLQWMEMIDQLSPYLILASTKLMISCLTM</sequence>
<comment type="caution">
    <text evidence="8">The sequence shown here is derived from an EMBL/GenBank/DDBJ whole genome shotgun (WGS) entry which is preliminary data.</text>
</comment>
<proteinExistence type="predicted"/>
<dbReference type="Proteomes" id="UP000811246">
    <property type="component" value="Chromosome 13"/>
</dbReference>
<keyword evidence="4 6" id="KW-0472">Membrane</keyword>
<dbReference type="InterPro" id="IPR013717">
    <property type="entry name" value="PIG-P"/>
</dbReference>
<feature type="region of interest" description="Disordered" evidence="5">
    <location>
        <begin position="1"/>
        <end position="28"/>
    </location>
</feature>
<keyword evidence="3 6" id="KW-1133">Transmembrane helix</keyword>
<organism evidence="8 9">
    <name type="scientific">Carya illinoinensis</name>
    <name type="common">Pecan</name>
    <dbReference type="NCBI Taxonomy" id="32201"/>
    <lineage>
        <taxon>Eukaryota</taxon>
        <taxon>Viridiplantae</taxon>
        <taxon>Streptophyta</taxon>
        <taxon>Embryophyta</taxon>
        <taxon>Tracheophyta</taxon>
        <taxon>Spermatophyta</taxon>
        <taxon>Magnoliopsida</taxon>
        <taxon>eudicotyledons</taxon>
        <taxon>Gunneridae</taxon>
        <taxon>Pentapetalae</taxon>
        <taxon>rosids</taxon>
        <taxon>fabids</taxon>
        <taxon>Fagales</taxon>
        <taxon>Juglandaceae</taxon>
        <taxon>Carya</taxon>
    </lineage>
</organism>
<dbReference type="AlphaFoldDB" id="A0A922AG95"/>
<evidence type="ECO:0000256" key="5">
    <source>
        <dbReference type="SAM" id="MobiDB-lite"/>
    </source>
</evidence>
<dbReference type="PANTHER" id="PTHR47681:SF3">
    <property type="entry name" value="PHOSPHATIDYLINOSITOL N-ACETYLGLUCOSAMINYLTRANSFERASE SUBUNIT P-RELATED"/>
    <property type="match status" value="1"/>
</dbReference>
<name>A0A922AG95_CARIL</name>